<gene>
    <name evidence="1" type="ORF">VNO77_27515</name>
</gene>
<reference evidence="1 2" key="1">
    <citation type="submission" date="2024-01" db="EMBL/GenBank/DDBJ databases">
        <title>The genomes of 5 underutilized Papilionoideae crops provide insights into root nodulation and disease resistanc.</title>
        <authorList>
            <person name="Jiang F."/>
        </authorList>
    </citation>
    <scope>NUCLEOTIDE SEQUENCE [LARGE SCALE GENOMIC DNA]</scope>
    <source>
        <strain evidence="1">LVBAO_FW01</strain>
        <tissue evidence="1">Leaves</tissue>
    </source>
</reference>
<accession>A0AAN9KUA1</accession>
<protein>
    <submittedName>
        <fullName evidence="1">Uncharacterized protein</fullName>
    </submittedName>
</protein>
<dbReference type="EMBL" id="JAYMYQ010000006">
    <property type="protein sequence ID" value="KAK7324010.1"/>
    <property type="molecule type" value="Genomic_DNA"/>
</dbReference>
<keyword evidence="2" id="KW-1185">Reference proteome</keyword>
<dbReference type="Proteomes" id="UP001367508">
    <property type="component" value="Unassembled WGS sequence"/>
</dbReference>
<organism evidence="1 2">
    <name type="scientific">Canavalia gladiata</name>
    <name type="common">Sword bean</name>
    <name type="synonym">Dolichos gladiatus</name>
    <dbReference type="NCBI Taxonomy" id="3824"/>
    <lineage>
        <taxon>Eukaryota</taxon>
        <taxon>Viridiplantae</taxon>
        <taxon>Streptophyta</taxon>
        <taxon>Embryophyta</taxon>
        <taxon>Tracheophyta</taxon>
        <taxon>Spermatophyta</taxon>
        <taxon>Magnoliopsida</taxon>
        <taxon>eudicotyledons</taxon>
        <taxon>Gunneridae</taxon>
        <taxon>Pentapetalae</taxon>
        <taxon>rosids</taxon>
        <taxon>fabids</taxon>
        <taxon>Fabales</taxon>
        <taxon>Fabaceae</taxon>
        <taxon>Papilionoideae</taxon>
        <taxon>50 kb inversion clade</taxon>
        <taxon>NPAAA clade</taxon>
        <taxon>indigoferoid/millettioid clade</taxon>
        <taxon>Phaseoleae</taxon>
        <taxon>Canavalia</taxon>
    </lineage>
</organism>
<sequence length="136" mass="15530">MKEKIVVTESANVPETFTFGSIYWIKIKAMDGTIIVEDSSTPRTEPFLEKQSSIDSRKKVESMVDSSQGPKKEFNKKVPIKPTHVSNFQQRKTQMVNFNMALQAKFNNFGHILKKKIEHKIMIFDPGGNATECMVF</sequence>
<proteinExistence type="predicted"/>
<comment type="caution">
    <text evidence="1">The sequence shown here is derived from an EMBL/GenBank/DDBJ whole genome shotgun (WGS) entry which is preliminary data.</text>
</comment>
<dbReference type="AlphaFoldDB" id="A0AAN9KUA1"/>
<evidence type="ECO:0000313" key="2">
    <source>
        <dbReference type="Proteomes" id="UP001367508"/>
    </source>
</evidence>
<name>A0AAN9KUA1_CANGL</name>
<evidence type="ECO:0000313" key="1">
    <source>
        <dbReference type="EMBL" id="KAK7324010.1"/>
    </source>
</evidence>